<dbReference type="PROSITE" id="PS50857">
    <property type="entry name" value="COX2_CUA"/>
    <property type="match status" value="1"/>
</dbReference>
<keyword evidence="5 12" id="KW-0812">Transmembrane</keyword>
<evidence type="ECO:0000256" key="4">
    <source>
        <dbReference type="ARBA" id="ARBA00022448"/>
    </source>
</evidence>
<dbReference type="GO" id="GO:0042773">
    <property type="term" value="P:ATP synthesis coupled electron transport"/>
    <property type="evidence" value="ECO:0007669"/>
    <property type="project" value="TreeGrafter"/>
</dbReference>
<comment type="subcellular location">
    <subcellularLocation>
        <location evidence="1">Membrane</location>
        <topology evidence="1">Multi-pass membrane protein</topology>
    </subcellularLocation>
</comment>
<accession>A0A1J5TU52</accession>
<dbReference type="PANTHER" id="PTHR22888:SF9">
    <property type="entry name" value="CYTOCHROME C OXIDASE SUBUNIT 2"/>
    <property type="match status" value="1"/>
</dbReference>
<dbReference type="Pfam" id="PF00116">
    <property type="entry name" value="COX2"/>
    <property type="match status" value="1"/>
</dbReference>
<protein>
    <recommendedName>
        <fullName evidence="3">cytochrome-c oxidase</fullName>
        <ecNumber evidence="3">7.1.1.9</ecNumber>
    </recommendedName>
</protein>
<dbReference type="Gene3D" id="1.10.287.90">
    <property type="match status" value="1"/>
</dbReference>
<dbReference type="InterPro" id="IPR036257">
    <property type="entry name" value="Cyt_c_oxidase_su2_TM_sf"/>
</dbReference>
<evidence type="ECO:0000256" key="12">
    <source>
        <dbReference type="SAM" id="Phobius"/>
    </source>
</evidence>
<dbReference type="Gene3D" id="2.60.40.420">
    <property type="entry name" value="Cupredoxins - blue copper proteins"/>
    <property type="match status" value="1"/>
</dbReference>
<evidence type="ECO:0000256" key="11">
    <source>
        <dbReference type="ARBA" id="ARBA00023136"/>
    </source>
</evidence>
<evidence type="ECO:0000256" key="6">
    <source>
        <dbReference type="ARBA" id="ARBA00022723"/>
    </source>
</evidence>
<evidence type="ECO:0000256" key="3">
    <source>
        <dbReference type="ARBA" id="ARBA00012949"/>
    </source>
</evidence>
<dbReference type="PRINTS" id="PR01166">
    <property type="entry name" value="CYCOXIDASEII"/>
</dbReference>
<dbReference type="AlphaFoldDB" id="A0A1J5TU52"/>
<evidence type="ECO:0000256" key="9">
    <source>
        <dbReference type="ARBA" id="ARBA00022989"/>
    </source>
</evidence>
<dbReference type="EMBL" id="MIYU01000004">
    <property type="protein sequence ID" value="OIR20005.1"/>
    <property type="molecule type" value="Genomic_DNA"/>
</dbReference>
<keyword evidence="8" id="KW-0249">Electron transport</keyword>
<evidence type="ECO:0000256" key="7">
    <source>
        <dbReference type="ARBA" id="ARBA00022967"/>
    </source>
</evidence>
<name>A0A1J5TU52_9ARCH</name>
<dbReference type="EC" id="7.1.1.9" evidence="3"/>
<dbReference type="PANTHER" id="PTHR22888">
    <property type="entry name" value="CYTOCHROME C OXIDASE, SUBUNIT II"/>
    <property type="match status" value="1"/>
</dbReference>
<keyword evidence="10" id="KW-0186">Copper</keyword>
<dbReference type="Proteomes" id="UP000183815">
    <property type="component" value="Unassembled WGS sequence"/>
</dbReference>
<evidence type="ECO:0000313" key="14">
    <source>
        <dbReference type="EMBL" id="OIR20005.1"/>
    </source>
</evidence>
<comment type="similarity">
    <text evidence="2">Belongs to the cytochrome c oxidase subunit 2 family.</text>
</comment>
<dbReference type="InterPro" id="IPR008972">
    <property type="entry name" value="Cupredoxin"/>
</dbReference>
<dbReference type="SUPFAM" id="SSF49503">
    <property type="entry name" value="Cupredoxins"/>
    <property type="match status" value="1"/>
</dbReference>
<evidence type="ECO:0000256" key="5">
    <source>
        <dbReference type="ARBA" id="ARBA00022692"/>
    </source>
</evidence>
<evidence type="ECO:0000313" key="15">
    <source>
        <dbReference type="Proteomes" id="UP000183815"/>
    </source>
</evidence>
<dbReference type="InterPro" id="IPR045187">
    <property type="entry name" value="CcO_II"/>
</dbReference>
<dbReference type="InterPro" id="IPR001505">
    <property type="entry name" value="Copper_CuA"/>
</dbReference>
<organism evidence="14 15">
    <name type="scientific">Marine Group III euryarchaeote CG-Bathy1</name>
    <dbReference type="NCBI Taxonomy" id="1889001"/>
    <lineage>
        <taxon>Archaea</taxon>
        <taxon>Methanobacteriati</taxon>
        <taxon>Thermoplasmatota</taxon>
        <taxon>Thermoplasmata</taxon>
        <taxon>Candidatus Thermoprofundales</taxon>
    </lineage>
</organism>
<dbReference type="GO" id="GO:0004129">
    <property type="term" value="F:cytochrome-c oxidase activity"/>
    <property type="evidence" value="ECO:0007669"/>
    <property type="project" value="UniProtKB-EC"/>
</dbReference>
<sequence>MSLPKDLIFFENPTIWNDFGGDYGGFGGVVWQMFIWSLIVGLLVAVWMIYNLIYFRHADGDPDHKDALKAGVFPHERGNPKIEIAWTIAPLILVSWLTLISLGPLDYMWDVDGQEADITIEVEASQWWWDFGTPICNEEKENPQEWCSTGIYQKPAEFDQCETSKARGCLEIPHGAVIHFRLTSIDVLHAFNFPELGIKQDVVPNLDTLTWLDTKEFNTGHYSIWCAEYCGRDHAIMDADIFITEIA</sequence>
<keyword evidence="11 12" id="KW-0472">Membrane</keyword>
<feature type="domain" description="Cytochrome oxidase subunit II copper A binding" evidence="13">
    <location>
        <begin position="115"/>
        <end position="247"/>
    </location>
</feature>
<proteinExistence type="inferred from homology"/>
<comment type="caution">
    <text evidence="14">The sequence shown here is derived from an EMBL/GenBank/DDBJ whole genome shotgun (WGS) entry which is preliminary data.</text>
</comment>
<evidence type="ECO:0000259" key="13">
    <source>
        <dbReference type="PROSITE" id="PS50857"/>
    </source>
</evidence>
<keyword evidence="6" id="KW-0479">Metal-binding</keyword>
<feature type="transmembrane region" description="Helical" evidence="12">
    <location>
        <begin position="33"/>
        <end position="55"/>
    </location>
</feature>
<evidence type="ECO:0000256" key="1">
    <source>
        <dbReference type="ARBA" id="ARBA00004141"/>
    </source>
</evidence>
<dbReference type="GO" id="GO:0016020">
    <property type="term" value="C:membrane"/>
    <property type="evidence" value="ECO:0007669"/>
    <property type="project" value="UniProtKB-SubCell"/>
</dbReference>
<dbReference type="InterPro" id="IPR002429">
    <property type="entry name" value="CcO_II-like_C"/>
</dbReference>
<evidence type="ECO:0000256" key="8">
    <source>
        <dbReference type="ARBA" id="ARBA00022982"/>
    </source>
</evidence>
<dbReference type="PROSITE" id="PS00078">
    <property type="entry name" value="COX2"/>
    <property type="match status" value="1"/>
</dbReference>
<evidence type="ECO:0000256" key="10">
    <source>
        <dbReference type="ARBA" id="ARBA00023008"/>
    </source>
</evidence>
<gene>
    <name evidence="14" type="ORF">BEU04_04115</name>
</gene>
<evidence type="ECO:0000256" key="2">
    <source>
        <dbReference type="ARBA" id="ARBA00007866"/>
    </source>
</evidence>
<keyword evidence="7" id="KW-1278">Translocase</keyword>
<dbReference type="SUPFAM" id="SSF81464">
    <property type="entry name" value="Cytochrome c oxidase subunit II-like, transmembrane region"/>
    <property type="match status" value="1"/>
</dbReference>
<keyword evidence="4" id="KW-0813">Transport</keyword>
<reference evidence="14 15" key="1">
    <citation type="submission" date="2016-08" db="EMBL/GenBank/DDBJ databases">
        <title>New Insights into Marine Group III Euryarchaeota, from dark to light.</title>
        <authorList>
            <person name="Haro-Moreno J.M."/>
            <person name="Rodriguez-Valera F."/>
            <person name="Lopez-Garcia P."/>
            <person name="Moreira D."/>
            <person name="Martin-Cuadrado A.B."/>
        </authorList>
    </citation>
    <scope>NUCLEOTIDE SEQUENCE [LARGE SCALE GENOMIC DNA]</scope>
    <source>
        <strain evidence="14">CG-Bathy1</strain>
    </source>
</reference>
<dbReference type="GO" id="GO:0005507">
    <property type="term" value="F:copper ion binding"/>
    <property type="evidence" value="ECO:0007669"/>
    <property type="project" value="InterPro"/>
</dbReference>
<keyword evidence="9 12" id="KW-1133">Transmembrane helix</keyword>